<dbReference type="Proteomes" id="UP000683000">
    <property type="component" value="Unassembled WGS sequence"/>
</dbReference>
<dbReference type="EMBL" id="JAGFBS010000103">
    <property type="protein sequence ID" value="KAG6369142.1"/>
    <property type="molecule type" value="Genomic_DNA"/>
</dbReference>
<feature type="compositionally biased region" description="Polar residues" evidence="1">
    <location>
        <begin position="107"/>
        <end position="118"/>
    </location>
</feature>
<feature type="compositionally biased region" description="Basic and acidic residues" evidence="1">
    <location>
        <begin position="1"/>
        <end position="17"/>
    </location>
</feature>
<dbReference type="AlphaFoldDB" id="A0A8I2YC32"/>
<feature type="compositionally biased region" description="Polar residues" evidence="1">
    <location>
        <begin position="48"/>
        <end position="64"/>
    </location>
</feature>
<feature type="region of interest" description="Disordered" evidence="1">
    <location>
        <begin position="1"/>
        <end position="118"/>
    </location>
</feature>
<gene>
    <name evidence="2" type="ORF">JVT61DRAFT_1401</name>
</gene>
<reference evidence="2" key="1">
    <citation type="submission" date="2021-03" db="EMBL/GenBank/DDBJ databases">
        <title>Evolutionary innovations through gain and loss of genes in the ectomycorrhizal Boletales.</title>
        <authorList>
            <person name="Wu G."/>
            <person name="Miyauchi S."/>
            <person name="Morin E."/>
            <person name="Yang Z.-L."/>
            <person name="Xu J."/>
            <person name="Martin F.M."/>
        </authorList>
    </citation>
    <scope>NUCLEOTIDE SEQUENCE</scope>
    <source>
        <strain evidence="2">BR01</strain>
    </source>
</reference>
<name>A0A8I2YC32_9AGAM</name>
<sequence>MTIAKGEHPDVNPDKRIGQKQKKGSGPRIGNSERTLPADQLNRAQVCFTPQHNTDNDNRLQGSPTKGDIEDEPVTPMKTSKGEHPDTSPGKKISQTRKKGSGPGIGNSANPSPTECFA</sequence>
<evidence type="ECO:0000313" key="2">
    <source>
        <dbReference type="EMBL" id="KAG6369142.1"/>
    </source>
</evidence>
<comment type="caution">
    <text evidence="2">The sequence shown here is derived from an EMBL/GenBank/DDBJ whole genome shotgun (WGS) entry which is preliminary data.</text>
</comment>
<organism evidence="2 3">
    <name type="scientific">Boletus reticuloceps</name>
    <dbReference type="NCBI Taxonomy" id="495285"/>
    <lineage>
        <taxon>Eukaryota</taxon>
        <taxon>Fungi</taxon>
        <taxon>Dikarya</taxon>
        <taxon>Basidiomycota</taxon>
        <taxon>Agaricomycotina</taxon>
        <taxon>Agaricomycetes</taxon>
        <taxon>Agaricomycetidae</taxon>
        <taxon>Boletales</taxon>
        <taxon>Boletineae</taxon>
        <taxon>Boletaceae</taxon>
        <taxon>Boletoideae</taxon>
        <taxon>Boletus</taxon>
    </lineage>
</organism>
<evidence type="ECO:0000256" key="1">
    <source>
        <dbReference type="SAM" id="MobiDB-lite"/>
    </source>
</evidence>
<evidence type="ECO:0000313" key="3">
    <source>
        <dbReference type="Proteomes" id="UP000683000"/>
    </source>
</evidence>
<proteinExistence type="predicted"/>
<keyword evidence="3" id="KW-1185">Reference proteome</keyword>
<protein>
    <submittedName>
        <fullName evidence="2">Uncharacterized protein</fullName>
    </submittedName>
</protein>
<accession>A0A8I2YC32</accession>